<dbReference type="AlphaFoldDB" id="A0A9W9QF65"/>
<protein>
    <recommendedName>
        <fullName evidence="2">F-box domain-containing protein</fullName>
    </recommendedName>
</protein>
<proteinExistence type="predicted"/>
<reference evidence="3" key="2">
    <citation type="journal article" date="2023" name="IMA Fungus">
        <title>Comparative genomic study of the Penicillium genus elucidates a diverse pangenome and 15 lateral gene transfer events.</title>
        <authorList>
            <person name="Petersen C."/>
            <person name="Sorensen T."/>
            <person name="Nielsen M.R."/>
            <person name="Sondergaard T.E."/>
            <person name="Sorensen J.L."/>
            <person name="Fitzpatrick D.A."/>
            <person name="Frisvad J.C."/>
            <person name="Nielsen K.L."/>
        </authorList>
    </citation>
    <scope>NUCLEOTIDE SEQUENCE</scope>
    <source>
        <strain evidence="3">IBT 35673</strain>
    </source>
</reference>
<evidence type="ECO:0000313" key="4">
    <source>
        <dbReference type="Proteomes" id="UP001147695"/>
    </source>
</evidence>
<dbReference type="Proteomes" id="UP001147695">
    <property type="component" value="Unassembled WGS sequence"/>
</dbReference>
<name>A0A9W9QF65_PENBR</name>
<feature type="region of interest" description="Disordered" evidence="1">
    <location>
        <begin position="21"/>
        <end position="43"/>
    </location>
</feature>
<evidence type="ECO:0000256" key="1">
    <source>
        <dbReference type="SAM" id="MobiDB-lite"/>
    </source>
</evidence>
<dbReference type="SUPFAM" id="SSF81383">
    <property type="entry name" value="F-box domain"/>
    <property type="match status" value="1"/>
</dbReference>
<reference evidence="3" key="1">
    <citation type="submission" date="2022-12" db="EMBL/GenBank/DDBJ databases">
        <authorList>
            <person name="Petersen C."/>
        </authorList>
    </citation>
    <scope>NUCLEOTIDE SEQUENCE</scope>
    <source>
        <strain evidence="3">IBT 35673</strain>
    </source>
</reference>
<gene>
    <name evidence="3" type="ORF">N7452_007418</name>
</gene>
<dbReference type="EMBL" id="JAPZBQ010000004">
    <property type="protein sequence ID" value="KAJ5335015.1"/>
    <property type="molecule type" value="Genomic_DNA"/>
</dbReference>
<comment type="caution">
    <text evidence="3">The sequence shown here is derived from an EMBL/GenBank/DDBJ whole genome shotgun (WGS) entry which is preliminary data.</text>
</comment>
<dbReference type="InterPro" id="IPR001810">
    <property type="entry name" value="F-box_dom"/>
</dbReference>
<evidence type="ECO:0000313" key="3">
    <source>
        <dbReference type="EMBL" id="KAJ5335015.1"/>
    </source>
</evidence>
<organism evidence="3 4">
    <name type="scientific">Penicillium brevicompactum</name>
    <dbReference type="NCBI Taxonomy" id="5074"/>
    <lineage>
        <taxon>Eukaryota</taxon>
        <taxon>Fungi</taxon>
        <taxon>Dikarya</taxon>
        <taxon>Ascomycota</taxon>
        <taxon>Pezizomycotina</taxon>
        <taxon>Eurotiomycetes</taxon>
        <taxon>Eurotiomycetidae</taxon>
        <taxon>Eurotiales</taxon>
        <taxon>Aspergillaceae</taxon>
        <taxon>Penicillium</taxon>
    </lineage>
</organism>
<dbReference type="Gene3D" id="1.20.1280.50">
    <property type="match status" value="1"/>
</dbReference>
<sequence length="694" mass="76884">MATTAGYITMPALRSLRSSQDYAGHVSDSRHRKPTASISTSRTDTGYLPVKRQTRASISRRASPSAANLAPPEILLDIFSLLSPHDFDSARHTCSRWMRVSLNEQLLERMMKRAGWWKAWLQDRRRPCVSDRLDECDVWRMSRRFATECLLSGRRMNSKKSGFVKTAVIDFSALSGAERRSHLTRHQAVGQLGDSKELGASTSTFSTSSCSNYLLVTMGCMIYVYRLRGRKIRSKSSLNDVDLDLISRVQCPFDVVSAVVDTTTSQITIAALLHNRVGIISKVPVSSKPSESQPTDPSSTHLFYNICTEENPPRTVAICPGQDLVAFGCASGIEIHSVSKSKRNDPRKHFTIPQPSEILHFLPSSPDSPTELRLISSLSGPGGLHECTCPPTSPKHQFHFLADVQSYSRRRIPHTPSRSFVRATHCHHFHAVPLNDGFHMTFIDPRSNLLCIGSDAPIGGPTSLTRAIVCVPPFSNNVRSSEDQINPLPTVFAAASDLTWGIRLVAVYGDRLVLYSVPLDVFDLVRRERERQVNGVMGDSDLARDWYADADRCEADLESLDVFRSVAMMWPFKVYGKEIGTVDDAVELSVQCSEGGVRVWAFGRSGKAEVFDIETGDGRVRSFGSGADGVLARRNSSLKELRRKRKFEDGVCFAGRYGAGRLDVKPCRAGVHGQDLAARRSSFAACIIDFKIPE</sequence>
<accession>A0A9W9QF65</accession>
<feature type="domain" description="F-box" evidence="2">
    <location>
        <begin position="64"/>
        <end position="110"/>
    </location>
</feature>
<dbReference type="InterPro" id="IPR036047">
    <property type="entry name" value="F-box-like_dom_sf"/>
</dbReference>
<dbReference type="Pfam" id="PF12937">
    <property type="entry name" value="F-box-like"/>
    <property type="match status" value="1"/>
</dbReference>
<evidence type="ECO:0000259" key="2">
    <source>
        <dbReference type="PROSITE" id="PS50181"/>
    </source>
</evidence>
<dbReference type="PROSITE" id="PS50181">
    <property type="entry name" value="FBOX"/>
    <property type="match status" value="1"/>
</dbReference>